<dbReference type="PANTHER" id="PTHR11183">
    <property type="entry name" value="GLYCOGENIN SUBFAMILY MEMBER"/>
    <property type="match status" value="1"/>
</dbReference>
<organism evidence="1 2">
    <name type="scientific">Lichtheimia corymbifera JMRC:FSU:9682</name>
    <dbReference type="NCBI Taxonomy" id="1263082"/>
    <lineage>
        <taxon>Eukaryota</taxon>
        <taxon>Fungi</taxon>
        <taxon>Fungi incertae sedis</taxon>
        <taxon>Mucoromycota</taxon>
        <taxon>Mucoromycotina</taxon>
        <taxon>Mucoromycetes</taxon>
        <taxon>Mucorales</taxon>
        <taxon>Lichtheimiaceae</taxon>
        <taxon>Lichtheimia</taxon>
    </lineage>
</organism>
<dbReference type="GO" id="GO:0016757">
    <property type="term" value="F:glycosyltransferase activity"/>
    <property type="evidence" value="ECO:0007669"/>
    <property type="project" value="InterPro"/>
</dbReference>
<name>A0A068SBE9_9FUNG</name>
<gene>
    <name evidence="1" type="ORF">LCOR_10519.1</name>
</gene>
<dbReference type="EMBL" id="CBTN010000074">
    <property type="protein sequence ID" value="CDH59713.1"/>
    <property type="molecule type" value="Genomic_DNA"/>
</dbReference>
<dbReference type="SUPFAM" id="SSF53448">
    <property type="entry name" value="Nucleotide-diphospho-sugar transferases"/>
    <property type="match status" value="1"/>
</dbReference>
<keyword evidence="2" id="KW-1185">Reference proteome</keyword>
<evidence type="ECO:0000313" key="1">
    <source>
        <dbReference type="EMBL" id="CDH59713.1"/>
    </source>
</evidence>
<dbReference type="InterPro" id="IPR002495">
    <property type="entry name" value="Glyco_trans_8"/>
</dbReference>
<dbReference type="Gene3D" id="3.90.550.10">
    <property type="entry name" value="Spore Coat Polysaccharide Biosynthesis Protein SpsA, Chain A"/>
    <property type="match status" value="1"/>
</dbReference>
<comment type="caution">
    <text evidence="1">The sequence shown here is derived from an EMBL/GenBank/DDBJ whole genome shotgun (WGS) entry which is preliminary data.</text>
</comment>
<proteinExistence type="predicted"/>
<reference evidence="1" key="1">
    <citation type="submission" date="2013-08" db="EMBL/GenBank/DDBJ databases">
        <title>Gene expansion shapes genome architecture in the human pathogen Lichtheimia corymbifera: an evolutionary genomics analysis in the ancient terrestrial Mucorales (Mucoromycotina).</title>
        <authorList>
            <person name="Schwartze V.U."/>
            <person name="Winter S."/>
            <person name="Shelest E."/>
            <person name="Marcet-Houben M."/>
            <person name="Horn F."/>
            <person name="Wehner S."/>
            <person name="Hoffmann K."/>
            <person name="Riege K."/>
            <person name="Sammeth M."/>
            <person name="Nowrousian M."/>
            <person name="Valiante V."/>
            <person name="Linde J."/>
            <person name="Jacobsen I.D."/>
            <person name="Marz M."/>
            <person name="Brakhage A.A."/>
            <person name="Gabaldon T."/>
            <person name="Bocker S."/>
            <person name="Voigt K."/>
        </authorList>
    </citation>
    <scope>NUCLEOTIDE SEQUENCE [LARGE SCALE GENOMIC DNA]</scope>
    <source>
        <strain evidence="1">FSU 9682</strain>
    </source>
</reference>
<dbReference type="Pfam" id="PF01501">
    <property type="entry name" value="Glyco_transf_8"/>
    <property type="match status" value="1"/>
</dbReference>
<dbReference type="CDD" id="cd02537">
    <property type="entry name" value="GT8_Glycogenin"/>
    <property type="match status" value="1"/>
</dbReference>
<evidence type="ECO:0000313" key="2">
    <source>
        <dbReference type="Proteomes" id="UP000027586"/>
    </source>
</evidence>
<dbReference type="AlphaFoldDB" id="A0A068SBE9"/>
<sequence length="285" mass="32922">MRVGNMTNTGKAAWMMILTTTNKYIHGVITVAQSLRRLGSQYPLVVLYTPAVSEAALRLLSSYGCHLKPIQPIHPPGTTNYQFPRFAETWTKMIVWDQVEYERVVLIDADMLPMQNMDELMDIPLPDSDHIGACHACTCNPQKTSTYPPEWNPTNCAYNNPHGAKVNYFNSGLIVLRPSHVKFQAIMDKIYGTNNLTSYTFPDQDFLNEVFNEKWVKLPYIYNALKTLPVTHPEMWRLEHVKNIHFILTRKPWDGEGEDDRYLHNVWWEHVNKEDLIAVDDIINS</sequence>
<dbReference type="InterPro" id="IPR050587">
    <property type="entry name" value="GNT1/Glycosyltrans_8"/>
</dbReference>
<accession>A0A068SBE9</accession>
<dbReference type="VEuPathDB" id="FungiDB:LCOR_10519.1"/>
<dbReference type="InterPro" id="IPR029044">
    <property type="entry name" value="Nucleotide-diphossugar_trans"/>
</dbReference>
<dbReference type="OrthoDB" id="2014201at2759"/>
<keyword evidence="1" id="KW-0808">Transferase</keyword>
<dbReference type="STRING" id="1263082.A0A068SBE9"/>
<protein>
    <submittedName>
        <fullName evidence="1">Glycosyl transferase family protein</fullName>
    </submittedName>
</protein>
<dbReference type="Proteomes" id="UP000027586">
    <property type="component" value="Unassembled WGS sequence"/>
</dbReference>